<protein>
    <submittedName>
        <fullName evidence="2">Uncharacterized protein</fullName>
    </submittedName>
</protein>
<evidence type="ECO:0000313" key="2">
    <source>
        <dbReference type="EMBL" id="CAI5762486.1"/>
    </source>
</evidence>
<dbReference type="AlphaFoldDB" id="A0AA35JM24"/>
<feature type="region of interest" description="Disordered" evidence="1">
    <location>
        <begin position="21"/>
        <end position="60"/>
    </location>
</feature>
<feature type="compositionally biased region" description="Low complexity" evidence="1">
    <location>
        <begin position="21"/>
        <end position="34"/>
    </location>
</feature>
<feature type="compositionally biased region" description="Basic and acidic residues" evidence="1">
    <location>
        <begin position="39"/>
        <end position="49"/>
    </location>
</feature>
<accession>A0AA35JM24</accession>
<reference evidence="2" key="1">
    <citation type="submission" date="2022-12" db="EMBL/GenBank/DDBJ databases">
        <authorList>
            <person name="Alioto T."/>
            <person name="Alioto T."/>
            <person name="Gomez Garrido J."/>
        </authorList>
    </citation>
    <scope>NUCLEOTIDE SEQUENCE</scope>
</reference>
<evidence type="ECO:0000313" key="3">
    <source>
        <dbReference type="Proteomes" id="UP001178461"/>
    </source>
</evidence>
<organism evidence="2 3">
    <name type="scientific">Podarcis lilfordi</name>
    <name type="common">Lilford's wall lizard</name>
    <dbReference type="NCBI Taxonomy" id="74358"/>
    <lineage>
        <taxon>Eukaryota</taxon>
        <taxon>Metazoa</taxon>
        <taxon>Chordata</taxon>
        <taxon>Craniata</taxon>
        <taxon>Vertebrata</taxon>
        <taxon>Euteleostomi</taxon>
        <taxon>Lepidosauria</taxon>
        <taxon>Squamata</taxon>
        <taxon>Bifurcata</taxon>
        <taxon>Unidentata</taxon>
        <taxon>Episquamata</taxon>
        <taxon>Laterata</taxon>
        <taxon>Lacertibaenia</taxon>
        <taxon>Lacertidae</taxon>
        <taxon>Podarcis</taxon>
    </lineage>
</organism>
<name>A0AA35JM24_9SAUR</name>
<proteinExistence type="predicted"/>
<dbReference type="Proteomes" id="UP001178461">
    <property type="component" value="Chromosome 1"/>
</dbReference>
<dbReference type="EMBL" id="OX395126">
    <property type="protein sequence ID" value="CAI5762486.1"/>
    <property type="molecule type" value="Genomic_DNA"/>
</dbReference>
<sequence>MGNGICPTESRVALQCDGCRSISSSGSQQRHTSSVLKQQQDERKEKEAMYGRFPLQHSKL</sequence>
<gene>
    <name evidence="2" type="ORF">PODLI_1B009030</name>
</gene>
<keyword evidence="3" id="KW-1185">Reference proteome</keyword>
<evidence type="ECO:0000256" key="1">
    <source>
        <dbReference type="SAM" id="MobiDB-lite"/>
    </source>
</evidence>